<dbReference type="Gene3D" id="3.30.70.330">
    <property type="match status" value="1"/>
</dbReference>
<feature type="region of interest" description="Disordered" evidence="1">
    <location>
        <begin position="459"/>
        <end position="527"/>
    </location>
</feature>
<evidence type="ECO:0000313" key="3">
    <source>
        <dbReference type="Proteomes" id="UP000800235"/>
    </source>
</evidence>
<gene>
    <name evidence="2" type="ORF">EJ08DRAFT_666346</name>
</gene>
<proteinExistence type="predicted"/>
<sequence>MPIQTPALGYYGSSWGSHNNANVANAHHYVNAGAYGVPYVNQQLAINQVPSYVPQYAGSYAVQAPAYPPVAQGYHPAPVAPLPPVYLSEEQLKLPPVKQIIIPMFEVRDYMGRPIPPDRTNTTVFNSGVLRITQGPFNVRPNDVLVILGAETAVVEYPQASGIYAIHIIQERQTGKTTDIFVELKDWDQADRCNRRFNNLQDRGRDPKLGSRKIKVTMSTNSELMRAIFPLAKCEWVNGMPERTPEYVRDHGSEWDGFVTSEELVKVLLFCEQPRSAKTRFAVESPQRVYQFMMTTLQKIPWTANRKYFPKPWVGHLHKVLHRMAVRLANLVKDQQHVNLDAKLLIQFMITLRSTPMYAYDKNDLSSSEKYMEIARVVDKVMADGFNQSRRALMTGSANPHTGDPSVPSGFVQPPLQVIYSQAGYSSVPRQSDDEFYRKYGRTPDEVLLHKKLEEIAFEAETTGMTTPTRKSKANATESSDDRSESGYSTGPTYMYSAPSGRAKSATFSAGSSAGAHSYKSEPTYRR</sequence>
<dbReference type="InterPro" id="IPR012677">
    <property type="entry name" value="Nucleotide-bd_a/b_plait_sf"/>
</dbReference>
<dbReference type="OrthoDB" id="336240at2759"/>
<dbReference type="EMBL" id="MU007133">
    <property type="protein sequence ID" value="KAF2417998.1"/>
    <property type="molecule type" value="Genomic_DNA"/>
</dbReference>
<dbReference type="Proteomes" id="UP000800235">
    <property type="component" value="Unassembled WGS sequence"/>
</dbReference>
<keyword evidence="3" id="KW-1185">Reference proteome</keyword>
<organism evidence="2 3">
    <name type="scientific">Tothia fuscella</name>
    <dbReference type="NCBI Taxonomy" id="1048955"/>
    <lineage>
        <taxon>Eukaryota</taxon>
        <taxon>Fungi</taxon>
        <taxon>Dikarya</taxon>
        <taxon>Ascomycota</taxon>
        <taxon>Pezizomycotina</taxon>
        <taxon>Dothideomycetes</taxon>
        <taxon>Pleosporomycetidae</taxon>
        <taxon>Venturiales</taxon>
        <taxon>Cylindrosympodiaceae</taxon>
        <taxon>Tothia</taxon>
    </lineage>
</organism>
<evidence type="ECO:0000256" key="1">
    <source>
        <dbReference type="SAM" id="MobiDB-lite"/>
    </source>
</evidence>
<name>A0A9P4TSX2_9PEZI</name>
<comment type="caution">
    <text evidence="2">The sequence shown here is derived from an EMBL/GenBank/DDBJ whole genome shotgun (WGS) entry which is preliminary data.</text>
</comment>
<dbReference type="AlphaFoldDB" id="A0A9P4TSX2"/>
<evidence type="ECO:0000313" key="2">
    <source>
        <dbReference type="EMBL" id="KAF2417998.1"/>
    </source>
</evidence>
<feature type="compositionally biased region" description="Low complexity" evidence="1">
    <location>
        <begin position="503"/>
        <end position="518"/>
    </location>
</feature>
<accession>A0A9P4TSX2</accession>
<protein>
    <submittedName>
        <fullName evidence="2">Uncharacterized protein</fullName>
    </submittedName>
</protein>
<feature type="compositionally biased region" description="Polar residues" evidence="1">
    <location>
        <begin position="463"/>
        <end position="478"/>
    </location>
</feature>
<reference evidence="2" key="1">
    <citation type="journal article" date="2020" name="Stud. Mycol.">
        <title>101 Dothideomycetes genomes: a test case for predicting lifestyles and emergence of pathogens.</title>
        <authorList>
            <person name="Haridas S."/>
            <person name="Albert R."/>
            <person name="Binder M."/>
            <person name="Bloem J."/>
            <person name="Labutti K."/>
            <person name="Salamov A."/>
            <person name="Andreopoulos B."/>
            <person name="Baker S."/>
            <person name="Barry K."/>
            <person name="Bills G."/>
            <person name="Bluhm B."/>
            <person name="Cannon C."/>
            <person name="Castanera R."/>
            <person name="Culley D."/>
            <person name="Daum C."/>
            <person name="Ezra D."/>
            <person name="Gonzalez J."/>
            <person name="Henrissat B."/>
            <person name="Kuo A."/>
            <person name="Liang C."/>
            <person name="Lipzen A."/>
            <person name="Lutzoni F."/>
            <person name="Magnuson J."/>
            <person name="Mondo S."/>
            <person name="Nolan M."/>
            <person name="Ohm R."/>
            <person name="Pangilinan J."/>
            <person name="Park H.-J."/>
            <person name="Ramirez L."/>
            <person name="Alfaro M."/>
            <person name="Sun H."/>
            <person name="Tritt A."/>
            <person name="Yoshinaga Y."/>
            <person name="Zwiers L.-H."/>
            <person name="Turgeon B."/>
            <person name="Goodwin S."/>
            <person name="Spatafora J."/>
            <person name="Crous P."/>
            <person name="Grigoriev I."/>
        </authorList>
    </citation>
    <scope>NUCLEOTIDE SEQUENCE</scope>
    <source>
        <strain evidence="2">CBS 130266</strain>
    </source>
</reference>